<dbReference type="GeneID" id="110788992"/>
<feature type="compositionally biased region" description="Low complexity" evidence="2">
    <location>
        <begin position="1"/>
        <end position="12"/>
    </location>
</feature>
<reference evidence="4" key="1">
    <citation type="journal article" date="2021" name="Nat. Commun.">
        <title>Genomic analyses provide insights into spinach domestication and the genetic basis of agronomic traits.</title>
        <authorList>
            <person name="Cai X."/>
            <person name="Sun X."/>
            <person name="Xu C."/>
            <person name="Sun H."/>
            <person name="Wang X."/>
            <person name="Ge C."/>
            <person name="Zhang Z."/>
            <person name="Wang Q."/>
            <person name="Fei Z."/>
            <person name="Jiao C."/>
            <person name="Wang Q."/>
        </authorList>
    </citation>
    <scope>NUCLEOTIDE SEQUENCE [LARGE SCALE GENOMIC DNA]</scope>
    <source>
        <strain evidence="4">cv. Varoflay</strain>
    </source>
</reference>
<keyword evidence="3" id="KW-1133">Transmembrane helix</keyword>
<keyword evidence="4" id="KW-1185">Reference proteome</keyword>
<feature type="region of interest" description="Disordered" evidence="2">
    <location>
        <begin position="1"/>
        <end position="23"/>
    </location>
</feature>
<evidence type="ECO:0000256" key="2">
    <source>
        <dbReference type="SAM" id="MobiDB-lite"/>
    </source>
</evidence>
<dbReference type="RefSeq" id="XP_021849325.1">
    <property type="nucleotide sequence ID" value="XM_021993633.2"/>
</dbReference>
<dbReference type="PANTHER" id="PTHR34554:SF1">
    <property type="entry name" value="ALANINE-TRNA LIGASE"/>
    <property type="match status" value="1"/>
</dbReference>
<name>A0A9R0JW51_SPIOL</name>
<feature type="coiled-coil region" evidence="1">
    <location>
        <begin position="155"/>
        <end position="196"/>
    </location>
</feature>
<organism evidence="4 5">
    <name type="scientific">Spinacia oleracea</name>
    <name type="common">Spinach</name>
    <dbReference type="NCBI Taxonomy" id="3562"/>
    <lineage>
        <taxon>Eukaryota</taxon>
        <taxon>Viridiplantae</taxon>
        <taxon>Streptophyta</taxon>
        <taxon>Embryophyta</taxon>
        <taxon>Tracheophyta</taxon>
        <taxon>Spermatophyta</taxon>
        <taxon>Magnoliopsida</taxon>
        <taxon>eudicotyledons</taxon>
        <taxon>Gunneridae</taxon>
        <taxon>Pentapetalae</taxon>
        <taxon>Caryophyllales</taxon>
        <taxon>Chenopodiaceae</taxon>
        <taxon>Chenopodioideae</taxon>
        <taxon>Anserineae</taxon>
        <taxon>Spinacia</taxon>
    </lineage>
</organism>
<dbReference type="InterPro" id="IPR053284">
    <property type="entry name" value="RGS1-HXK1_interactor"/>
</dbReference>
<evidence type="ECO:0000313" key="4">
    <source>
        <dbReference type="Proteomes" id="UP000813463"/>
    </source>
</evidence>
<sequence>MESVESSSSSSSPTIENPPLTKSEEYSVEKAVKSLEQSNPWIQQAIHQAFLAQDTVQQTFDSTIAATHSRLSQIRSTSSAHFHQTLESVKDLKADYDAYEAKFFSKVKEGVIVAASHPFIAAGAVAGLGVFALKGPRRFLYYRSLRLFSSEEVLLSRADGKLKELKQSFESYKAATEKLEKRASHAEEEMKRGRTKLRQAGYQIRKSVLSADKIEKQGRGLKYILANLPRRQASLFNSQIKNIVAEAKEERKVLAKEVTKISNYGISI</sequence>
<evidence type="ECO:0000256" key="1">
    <source>
        <dbReference type="SAM" id="Coils"/>
    </source>
</evidence>
<dbReference type="AlphaFoldDB" id="A0A9R0JW51"/>
<keyword evidence="1" id="KW-0175">Coiled coil</keyword>
<keyword evidence="3" id="KW-0472">Membrane</keyword>
<evidence type="ECO:0000256" key="3">
    <source>
        <dbReference type="SAM" id="Phobius"/>
    </source>
</evidence>
<dbReference type="Proteomes" id="UP000813463">
    <property type="component" value="Chromosome 2"/>
</dbReference>
<protein>
    <submittedName>
        <fullName evidence="5">RGS1-HXK1-interacting protein 1</fullName>
    </submittedName>
</protein>
<proteinExistence type="predicted"/>
<feature type="transmembrane region" description="Helical" evidence="3">
    <location>
        <begin position="111"/>
        <end position="133"/>
    </location>
</feature>
<dbReference type="KEGG" id="soe:110788992"/>
<keyword evidence="3" id="KW-0812">Transmembrane</keyword>
<reference evidence="5" key="2">
    <citation type="submission" date="2025-08" db="UniProtKB">
        <authorList>
            <consortium name="RefSeq"/>
        </authorList>
    </citation>
    <scope>IDENTIFICATION</scope>
    <source>
        <tissue evidence="5">Leaf</tissue>
    </source>
</reference>
<evidence type="ECO:0000313" key="5">
    <source>
        <dbReference type="RefSeq" id="XP_021849325.1"/>
    </source>
</evidence>
<dbReference type="OrthoDB" id="1907298at2759"/>
<gene>
    <name evidence="5" type="primary">LOC110788992</name>
</gene>
<accession>A0A9R0JW51</accession>
<dbReference type="PANTHER" id="PTHR34554">
    <property type="entry name" value="RGS1-HXK1-INTERACTING PROTEIN 1"/>
    <property type="match status" value="1"/>
</dbReference>